<evidence type="ECO:0000313" key="2">
    <source>
        <dbReference type="EMBL" id="KAL0562516.1"/>
    </source>
</evidence>
<evidence type="ECO:0000256" key="1">
    <source>
        <dbReference type="SAM" id="MobiDB-lite"/>
    </source>
</evidence>
<sequence>DRRRAALQVARSLQSQLFFYEVEWGGRVLQDGVEDVYMFLDDPEAAGPSSSSSAPTGSHDREELPTGVVTMLTSCYVPTCVDEEPCYAYCCPKRGNSALALINEPETVAQSDASKDWTETVPPEVIAQLPESEIRRQT</sequence>
<dbReference type="PANTHER" id="PTHR46572">
    <property type="entry name" value="RHO1 GDP-GTP EXCHANGE PROTEIN 1-RELATED"/>
    <property type="match status" value="1"/>
</dbReference>
<accession>A0ABR3EI31</accession>
<dbReference type="Proteomes" id="UP001465976">
    <property type="component" value="Unassembled WGS sequence"/>
</dbReference>
<feature type="non-terminal residue" evidence="2">
    <location>
        <position position="1"/>
    </location>
</feature>
<keyword evidence="3" id="KW-1185">Reference proteome</keyword>
<organism evidence="2 3">
    <name type="scientific">Marasmius crinis-equi</name>
    <dbReference type="NCBI Taxonomy" id="585013"/>
    <lineage>
        <taxon>Eukaryota</taxon>
        <taxon>Fungi</taxon>
        <taxon>Dikarya</taxon>
        <taxon>Basidiomycota</taxon>
        <taxon>Agaricomycotina</taxon>
        <taxon>Agaricomycetes</taxon>
        <taxon>Agaricomycetidae</taxon>
        <taxon>Agaricales</taxon>
        <taxon>Marasmiineae</taxon>
        <taxon>Marasmiaceae</taxon>
        <taxon>Marasmius</taxon>
    </lineage>
</organism>
<dbReference type="PANTHER" id="PTHR46572:SF1">
    <property type="entry name" value="RHO1 GUANINE NUCLEOTIDE EXCHANGE FACTOR TUS1"/>
    <property type="match status" value="1"/>
</dbReference>
<feature type="compositionally biased region" description="Low complexity" evidence="1">
    <location>
        <begin position="45"/>
        <end position="57"/>
    </location>
</feature>
<dbReference type="EMBL" id="JBAHYK010005387">
    <property type="protein sequence ID" value="KAL0562516.1"/>
    <property type="molecule type" value="Genomic_DNA"/>
</dbReference>
<protein>
    <submittedName>
        <fullName evidence="2">Rho guanine nucleotide exchange factor</fullName>
    </submittedName>
</protein>
<feature type="non-terminal residue" evidence="2">
    <location>
        <position position="138"/>
    </location>
</feature>
<comment type="caution">
    <text evidence="2">The sequence shown here is derived from an EMBL/GenBank/DDBJ whole genome shotgun (WGS) entry which is preliminary data.</text>
</comment>
<evidence type="ECO:0000313" key="3">
    <source>
        <dbReference type="Proteomes" id="UP001465976"/>
    </source>
</evidence>
<reference evidence="2 3" key="1">
    <citation type="submission" date="2024-02" db="EMBL/GenBank/DDBJ databases">
        <title>A draft genome for the cacao thread blight pathogen Marasmius crinis-equi.</title>
        <authorList>
            <person name="Cohen S.P."/>
            <person name="Baruah I.K."/>
            <person name="Amoako-Attah I."/>
            <person name="Bukari Y."/>
            <person name="Meinhardt L.W."/>
            <person name="Bailey B.A."/>
        </authorList>
    </citation>
    <scope>NUCLEOTIDE SEQUENCE [LARGE SCALE GENOMIC DNA]</scope>
    <source>
        <strain evidence="2 3">GH-76</strain>
    </source>
</reference>
<feature type="region of interest" description="Disordered" evidence="1">
    <location>
        <begin position="41"/>
        <end position="64"/>
    </location>
</feature>
<dbReference type="InterPro" id="IPR052233">
    <property type="entry name" value="Rho-type_GEFs"/>
</dbReference>
<gene>
    <name evidence="2" type="primary">TUS1_42</name>
    <name evidence="2" type="ORF">V5O48_019571</name>
</gene>
<name>A0ABR3EI31_9AGAR</name>
<proteinExistence type="predicted"/>